<feature type="transmembrane region" description="Helical" evidence="1">
    <location>
        <begin position="217"/>
        <end position="245"/>
    </location>
</feature>
<protein>
    <submittedName>
        <fullName evidence="2">CPBP family intramembrane metalloprotease</fullName>
    </submittedName>
</protein>
<accession>A0ABY4YAH6</accession>
<feature type="transmembrane region" description="Helical" evidence="1">
    <location>
        <begin position="43"/>
        <end position="64"/>
    </location>
</feature>
<evidence type="ECO:0000256" key="1">
    <source>
        <dbReference type="SAM" id="Phobius"/>
    </source>
</evidence>
<gene>
    <name evidence="2" type="ORF">J2N86_04830</name>
</gene>
<feature type="transmembrane region" description="Helical" evidence="1">
    <location>
        <begin position="172"/>
        <end position="196"/>
    </location>
</feature>
<proteinExistence type="predicted"/>
<feature type="transmembrane region" description="Helical" evidence="1">
    <location>
        <begin position="84"/>
        <end position="110"/>
    </location>
</feature>
<evidence type="ECO:0000313" key="2">
    <source>
        <dbReference type="EMBL" id="USQ14640.1"/>
    </source>
</evidence>
<dbReference type="EMBL" id="CP071527">
    <property type="protein sequence ID" value="USQ14640.1"/>
    <property type="molecule type" value="Genomic_DNA"/>
</dbReference>
<keyword evidence="1" id="KW-1133">Transmembrane helix</keyword>
<feature type="transmembrane region" description="Helical" evidence="1">
    <location>
        <begin position="6"/>
        <end position="31"/>
    </location>
</feature>
<keyword evidence="1" id="KW-0472">Membrane</keyword>
<reference evidence="2" key="1">
    <citation type="submission" date="2021-03" db="EMBL/GenBank/DDBJ databases">
        <title>Legionella lytica PCM 2298.</title>
        <authorList>
            <person name="Koper P."/>
        </authorList>
    </citation>
    <scope>NUCLEOTIDE SEQUENCE</scope>
    <source>
        <strain evidence="2">PCM 2298</strain>
    </source>
</reference>
<keyword evidence="2" id="KW-0378">Hydrolase</keyword>
<keyword evidence="2" id="KW-0482">Metalloprotease</keyword>
<organism evidence="2 3">
    <name type="scientific">Legionella lytica</name>
    <dbReference type="NCBI Taxonomy" id="96232"/>
    <lineage>
        <taxon>Bacteria</taxon>
        <taxon>Pseudomonadati</taxon>
        <taxon>Pseudomonadota</taxon>
        <taxon>Gammaproteobacteria</taxon>
        <taxon>Legionellales</taxon>
        <taxon>Legionellaceae</taxon>
        <taxon>Legionella</taxon>
    </lineage>
</organism>
<keyword evidence="1" id="KW-0812">Transmembrane</keyword>
<dbReference type="GO" id="GO:0008237">
    <property type="term" value="F:metallopeptidase activity"/>
    <property type="evidence" value="ECO:0007669"/>
    <property type="project" value="UniProtKB-KW"/>
</dbReference>
<dbReference type="RefSeq" id="WP_252581253.1">
    <property type="nucleotide sequence ID" value="NZ_CP071527.1"/>
</dbReference>
<evidence type="ECO:0000313" key="3">
    <source>
        <dbReference type="Proteomes" id="UP001057474"/>
    </source>
</evidence>
<keyword evidence="3" id="KW-1185">Reference proteome</keyword>
<sequence>MIIDWPLVIVLFCLSIPGVLIAIKRLIYFLLPENSEELKKRIGRFAVIQTLVLVFILCLAGAILSQNTGLRAAHLDAMLYGKAGISVLLPILLPAIGYALLSLVIFLGLYHVLAKRLIDEKSLQIMHNLRIALGLDGCVLYGGVVEEIIGRWGLMNLATFFAIIFMQHTTNLIIWISILVSALIFSAGQIPAYLAAGCSSSRKFIYSHTLLSASQSVIFGYVFWQYGLVCSIISHMLFHLGWAFYNSTFNKSNTPPA</sequence>
<keyword evidence="2" id="KW-0645">Protease</keyword>
<dbReference type="Proteomes" id="UP001057474">
    <property type="component" value="Chromosome"/>
</dbReference>
<name>A0ABY4YAH6_9GAMM</name>